<organism evidence="3">
    <name type="scientific">Ignavibacterium album</name>
    <dbReference type="NCBI Taxonomy" id="591197"/>
    <lineage>
        <taxon>Bacteria</taxon>
        <taxon>Pseudomonadati</taxon>
        <taxon>Ignavibacteriota</taxon>
        <taxon>Ignavibacteria</taxon>
        <taxon>Ignavibacteriales</taxon>
        <taxon>Ignavibacteriaceae</taxon>
        <taxon>Ignavibacterium</taxon>
    </lineage>
</organism>
<sequence length="382" mass="43207">MQLIKILLLITSFMISYLFSSTQLQFSIDKKIEIDSVALVKIAVVGDLMCHSPQFNYAKVSKDSFDFNPVYRYIKESLENADFTFGNLETVIGEKGSTYLGYPRFKSPKDYVTALAQNGFDFLCFANNHTLDQGEQGILNTIRILNENNIGYTGAFNSQSDRDSIRILNLNGLKMALLAYSYGTNGSVIPKGKDYLINLIDYNLIEKDIHSAKQNGAEIVLVNFHFGNEYQRFPSDYQKEVVKKTIEFGADLITASHPHVIQPIEFYKTNGATLDSGIVAYSLGNFISNQRKRFTDAGVILYLILEKNLHTKKVSLKSVEYLPTWVFKGKTEFGNEFLILPLQKNFDSFNFLSDSDKAKMKQAFNDTEEIITAYTKGVKLAE</sequence>
<comment type="caution">
    <text evidence="3">The sequence shown here is derived from an EMBL/GenBank/DDBJ whole genome shotgun (WGS) entry which is preliminary data.</text>
</comment>
<dbReference type="CDD" id="cd07381">
    <property type="entry name" value="MPP_CapA"/>
    <property type="match status" value="1"/>
</dbReference>
<reference evidence="3" key="1">
    <citation type="journal article" date="2020" name="mSystems">
        <title>Genome- and Community-Level Interaction Insights into Carbon Utilization and Element Cycling Functions of Hydrothermarchaeota in Hydrothermal Sediment.</title>
        <authorList>
            <person name="Zhou Z."/>
            <person name="Liu Y."/>
            <person name="Xu W."/>
            <person name="Pan J."/>
            <person name="Luo Z.H."/>
            <person name="Li M."/>
        </authorList>
    </citation>
    <scope>NUCLEOTIDE SEQUENCE [LARGE SCALE GENOMIC DNA]</scope>
    <source>
        <strain evidence="3">SpSt-500</strain>
    </source>
</reference>
<dbReference type="Gene3D" id="3.60.21.10">
    <property type="match status" value="1"/>
</dbReference>
<dbReference type="AlphaFoldDB" id="A0A832CVC0"/>
<dbReference type="PANTHER" id="PTHR33393:SF12">
    <property type="entry name" value="CAPSULE BIOSYNTHESIS PROTEIN CAPA"/>
    <property type="match status" value="1"/>
</dbReference>
<dbReference type="InterPro" id="IPR029052">
    <property type="entry name" value="Metallo-depent_PP-like"/>
</dbReference>
<feature type="domain" description="Capsule synthesis protein CapA" evidence="2">
    <location>
        <begin position="41"/>
        <end position="290"/>
    </location>
</feature>
<dbReference type="Pfam" id="PF09587">
    <property type="entry name" value="PGA_cap"/>
    <property type="match status" value="1"/>
</dbReference>
<evidence type="ECO:0000259" key="2">
    <source>
        <dbReference type="SMART" id="SM00854"/>
    </source>
</evidence>
<dbReference type="SMART" id="SM00854">
    <property type="entry name" value="PGA_cap"/>
    <property type="match status" value="1"/>
</dbReference>
<evidence type="ECO:0000256" key="1">
    <source>
        <dbReference type="ARBA" id="ARBA00005662"/>
    </source>
</evidence>
<comment type="similarity">
    <text evidence="1">Belongs to the CapA family.</text>
</comment>
<protein>
    <submittedName>
        <fullName evidence="3">CapA family protein</fullName>
    </submittedName>
</protein>
<name>A0A832CVC0_9BACT</name>
<dbReference type="EMBL" id="DSVI01000004">
    <property type="protein sequence ID" value="HGT46831.1"/>
    <property type="molecule type" value="Genomic_DNA"/>
</dbReference>
<gene>
    <name evidence="3" type="ORF">ENS56_02220</name>
</gene>
<evidence type="ECO:0000313" key="3">
    <source>
        <dbReference type="EMBL" id="HGT46831.1"/>
    </source>
</evidence>
<dbReference type="InterPro" id="IPR019079">
    <property type="entry name" value="Capsule_synth_CapA"/>
</dbReference>
<dbReference type="PANTHER" id="PTHR33393">
    <property type="entry name" value="POLYGLUTAMINE SYNTHESIS ACCESSORY PROTEIN RV0574C-RELATED"/>
    <property type="match status" value="1"/>
</dbReference>
<proteinExistence type="inferred from homology"/>
<dbReference type="SUPFAM" id="SSF56300">
    <property type="entry name" value="Metallo-dependent phosphatases"/>
    <property type="match status" value="1"/>
</dbReference>
<accession>A0A832CVC0</accession>
<dbReference type="InterPro" id="IPR052169">
    <property type="entry name" value="CW_Biosynth-Accessory"/>
</dbReference>